<gene>
    <name evidence="6" type="ORF">LSALG_LOCUS41436</name>
</gene>
<organism evidence="6 7">
    <name type="scientific">Lactuca saligna</name>
    <name type="common">Willowleaf lettuce</name>
    <dbReference type="NCBI Taxonomy" id="75948"/>
    <lineage>
        <taxon>Eukaryota</taxon>
        <taxon>Viridiplantae</taxon>
        <taxon>Streptophyta</taxon>
        <taxon>Embryophyta</taxon>
        <taxon>Tracheophyta</taxon>
        <taxon>Spermatophyta</taxon>
        <taxon>Magnoliopsida</taxon>
        <taxon>eudicotyledons</taxon>
        <taxon>Gunneridae</taxon>
        <taxon>Pentapetalae</taxon>
        <taxon>asterids</taxon>
        <taxon>campanulids</taxon>
        <taxon>Asterales</taxon>
        <taxon>Asteraceae</taxon>
        <taxon>Cichorioideae</taxon>
        <taxon>Cichorieae</taxon>
        <taxon>Lactucinae</taxon>
        <taxon>Lactuca</taxon>
    </lineage>
</organism>
<dbReference type="CDD" id="cd02043">
    <property type="entry name" value="serpinP_plants"/>
    <property type="match status" value="1"/>
</dbReference>
<dbReference type="PROSITE" id="PS00284">
    <property type="entry name" value="SERPIN"/>
    <property type="match status" value="1"/>
</dbReference>
<protein>
    <recommendedName>
        <fullName evidence="5">Serpin domain-containing protein</fullName>
    </recommendedName>
</protein>
<dbReference type="InterPro" id="IPR023795">
    <property type="entry name" value="Serpin_CS"/>
</dbReference>
<dbReference type="PANTHER" id="PTHR11461:SF211">
    <property type="entry name" value="GH10112P-RELATED"/>
    <property type="match status" value="1"/>
</dbReference>
<keyword evidence="7" id="KW-1185">Reference proteome</keyword>
<dbReference type="SUPFAM" id="SSF56574">
    <property type="entry name" value="Serpins"/>
    <property type="match status" value="1"/>
</dbReference>
<keyword evidence="3" id="KW-0722">Serine protease inhibitor</keyword>
<sequence>MDIQQSITNQTHVSITLANHLLCKKSPTSNTVFSPLSIHVVLSLVAAGSSGQTLDQLLSFLKTKSMDDVNSLSSQLVSLVFADGSPSGGPRLSFANGVWVEQTLSLKPSFKQVVDTVYNAASNQVDFQTKAIEVANDVNLWAEKQTGGLIKEILPSNAVDSTTKLIFANAVYFKGSWSEKFDPSKTKDHDFHLIDGSKVQVPFMTSKKKQFVRSYDGFKVLGLPYLQGEDKRRFSMYFFLPDEKNGLPSLLQKMGSESDFLDRHVPRQKVEIGEFLIPKFKISYGFEASEMLKELGLVLPFSGGEGLTEMVESSMGKNLYVSSIHHKSFVEVNEEGTEAAAASAAVVMLRSLMTGDKIDFVADHPFVFVIREDMTGVVLFMGQIVDPRNA</sequence>
<dbReference type="FunFam" id="3.30.497.10:FF:000012">
    <property type="entry name" value="Predicted protein"/>
    <property type="match status" value="1"/>
</dbReference>
<dbReference type="Pfam" id="PF00079">
    <property type="entry name" value="Serpin"/>
    <property type="match status" value="1"/>
</dbReference>
<evidence type="ECO:0000256" key="1">
    <source>
        <dbReference type="ARBA" id="ARBA00009500"/>
    </source>
</evidence>
<dbReference type="AlphaFoldDB" id="A0AA36A310"/>
<dbReference type="InterPro" id="IPR042185">
    <property type="entry name" value="Serpin_sf_2"/>
</dbReference>
<dbReference type="Gene3D" id="2.30.39.10">
    <property type="entry name" value="Alpha-1-antitrypsin, domain 1"/>
    <property type="match status" value="1"/>
</dbReference>
<evidence type="ECO:0000256" key="4">
    <source>
        <dbReference type="RuleBase" id="RU000411"/>
    </source>
</evidence>
<evidence type="ECO:0000259" key="5">
    <source>
        <dbReference type="SMART" id="SM00093"/>
    </source>
</evidence>
<accession>A0AA36A310</accession>
<reference evidence="6" key="1">
    <citation type="submission" date="2023-04" db="EMBL/GenBank/DDBJ databases">
        <authorList>
            <person name="Vijverberg K."/>
            <person name="Xiong W."/>
            <person name="Schranz E."/>
        </authorList>
    </citation>
    <scope>NUCLEOTIDE SEQUENCE</scope>
</reference>
<evidence type="ECO:0000313" key="7">
    <source>
        <dbReference type="Proteomes" id="UP001177003"/>
    </source>
</evidence>
<keyword evidence="2" id="KW-0646">Protease inhibitor</keyword>
<dbReference type="InterPro" id="IPR042178">
    <property type="entry name" value="Serpin_sf_1"/>
</dbReference>
<evidence type="ECO:0000313" key="6">
    <source>
        <dbReference type="EMBL" id="CAI9302974.1"/>
    </source>
</evidence>
<dbReference type="EMBL" id="OX465085">
    <property type="protein sequence ID" value="CAI9302974.1"/>
    <property type="molecule type" value="Genomic_DNA"/>
</dbReference>
<comment type="similarity">
    <text evidence="1 4">Belongs to the serpin family.</text>
</comment>
<dbReference type="GO" id="GO:0004867">
    <property type="term" value="F:serine-type endopeptidase inhibitor activity"/>
    <property type="evidence" value="ECO:0007669"/>
    <property type="project" value="UniProtKB-KW"/>
</dbReference>
<evidence type="ECO:0000256" key="2">
    <source>
        <dbReference type="ARBA" id="ARBA00022690"/>
    </source>
</evidence>
<dbReference type="Gene3D" id="3.30.497.10">
    <property type="entry name" value="Antithrombin, subunit I, domain 2"/>
    <property type="match status" value="1"/>
</dbReference>
<dbReference type="SMART" id="SM00093">
    <property type="entry name" value="SERPIN"/>
    <property type="match status" value="1"/>
</dbReference>
<dbReference type="InterPro" id="IPR023796">
    <property type="entry name" value="Serpin_dom"/>
</dbReference>
<proteinExistence type="inferred from homology"/>
<dbReference type="PANTHER" id="PTHR11461">
    <property type="entry name" value="SERINE PROTEASE INHIBITOR, SERPIN"/>
    <property type="match status" value="1"/>
</dbReference>
<dbReference type="Proteomes" id="UP001177003">
    <property type="component" value="Chromosome 9"/>
</dbReference>
<dbReference type="GO" id="GO:0005615">
    <property type="term" value="C:extracellular space"/>
    <property type="evidence" value="ECO:0007669"/>
    <property type="project" value="InterPro"/>
</dbReference>
<dbReference type="InterPro" id="IPR036186">
    <property type="entry name" value="Serpin_sf"/>
</dbReference>
<evidence type="ECO:0000256" key="3">
    <source>
        <dbReference type="ARBA" id="ARBA00022900"/>
    </source>
</evidence>
<dbReference type="InterPro" id="IPR000215">
    <property type="entry name" value="Serpin_fam"/>
</dbReference>
<feature type="domain" description="Serpin" evidence="5">
    <location>
        <begin position="20"/>
        <end position="387"/>
    </location>
</feature>
<name>A0AA36A310_LACSI</name>